<dbReference type="Proteomes" id="UP000182658">
    <property type="component" value="Unassembled WGS sequence"/>
</dbReference>
<gene>
    <name evidence="2" type="ORF">CONLIGDRAFT_107599</name>
</gene>
<protein>
    <submittedName>
        <fullName evidence="2">Uncharacterized protein</fullName>
    </submittedName>
</protein>
<evidence type="ECO:0000313" key="2">
    <source>
        <dbReference type="EMBL" id="OIW24193.1"/>
    </source>
</evidence>
<accession>A0A1J7ISW7</accession>
<proteinExistence type="predicted"/>
<organism evidence="2 3">
    <name type="scientific">Coniochaeta ligniaria NRRL 30616</name>
    <dbReference type="NCBI Taxonomy" id="1408157"/>
    <lineage>
        <taxon>Eukaryota</taxon>
        <taxon>Fungi</taxon>
        <taxon>Dikarya</taxon>
        <taxon>Ascomycota</taxon>
        <taxon>Pezizomycotina</taxon>
        <taxon>Sordariomycetes</taxon>
        <taxon>Sordariomycetidae</taxon>
        <taxon>Coniochaetales</taxon>
        <taxon>Coniochaetaceae</taxon>
        <taxon>Coniochaeta</taxon>
    </lineage>
</organism>
<evidence type="ECO:0000313" key="3">
    <source>
        <dbReference type="Proteomes" id="UP000182658"/>
    </source>
</evidence>
<feature type="region of interest" description="Disordered" evidence="1">
    <location>
        <begin position="75"/>
        <end position="104"/>
    </location>
</feature>
<evidence type="ECO:0000256" key="1">
    <source>
        <dbReference type="SAM" id="MobiDB-lite"/>
    </source>
</evidence>
<feature type="region of interest" description="Disordered" evidence="1">
    <location>
        <begin position="215"/>
        <end position="235"/>
    </location>
</feature>
<reference evidence="2 3" key="1">
    <citation type="submission" date="2016-10" db="EMBL/GenBank/DDBJ databases">
        <title>Draft genome sequence of Coniochaeta ligniaria NRRL30616, a lignocellulolytic fungus for bioabatement of inhibitors in plant biomass hydrolysates.</title>
        <authorList>
            <consortium name="DOE Joint Genome Institute"/>
            <person name="Jimenez D.J."/>
            <person name="Hector R.E."/>
            <person name="Riley R."/>
            <person name="Sun H."/>
            <person name="Grigoriev I.V."/>
            <person name="Van Elsas J.D."/>
            <person name="Nichols N.N."/>
        </authorList>
    </citation>
    <scope>NUCLEOTIDE SEQUENCE [LARGE SCALE GENOMIC DNA]</scope>
    <source>
        <strain evidence="2 3">NRRL 30616</strain>
    </source>
</reference>
<dbReference type="EMBL" id="KV875104">
    <property type="protein sequence ID" value="OIW24193.1"/>
    <property type="molecule type" value="Genomic_DNA"/>
</dbReference>
<sequence length="235" mass="26612">MGLLDEVNDTWQAVMTRIYSQMDLQIRRYSTPLGKTTLAPHWTTIECTKSIFTAAVMDRWRSRCYRDGYNGGGYRDGVRDRDRNRTGGRDHNRDGDGGKHHGGAALVNHTCADQHRGHRRSRRYSLTKKPTGQRKLHLLVHESPTCDICDWQHPNPVLERCGGCVHLLTGSPPPIPLKPSRDWTASDELAYTAVPDELSNASTQYGYLQQCLSRSNRPPDLGLLRDPSDLEDFDN</sequence>
<feature type="compositionally biased region" description="Basic and acidic residues" evidence="1">
    <location>
        <begin position="76"/>
        <end position="99"/>
    </location>
</feature>
<keyword evidence="3" id="KW-1185">Reference proteome</keyword>
<dbReference type="AlphaFoldDB" id="A0A1J7ISW7"/>
<name>A0A1J7ISW7_9PEZI</name>
<dbReference type="InParanoid" id="A0A1J7ISW7"/>